<evidence type="ECO:0000256" key="7">
    <source>
        <dbReference type="ARBA" id="ARBA00057342"/>
    </source>
</evidence>
<dbReference type="AlphaFoldDB" id="A0A4U5MRK5"/>
<reference evidence="12 13" key="2">
    <citation type="journal article" date="2019" name="G3 (Bethesda)">
        <title>Hybrid Assembly of the Genome of the Entomopathogenic Nematode Steinernema carpocapsae Identifies the X-Chromosome.</title>
        <authorList>
            <person name="Serra L."/>
            <person name="Macchietto M."/>
            <person name="Macias-Munoz A."/>
            <person name="McGill C.J."/>
            <person name="Rodriguez I.M."/>
            <person name="Rodriguez B."/>
            <person name="Murad R."/>
            <person name="Mortazavi A."/>
        </authorList>
    </citation>
    <scope>NUCLEOTIDE SEQUENCE [LARGE SCALE GENOMIC DNA]</scope>
    <source>
        <strain evidence="12 13">ALL</strain>
    </source>
</reference>
<dbReference type="PROSITE" id="PS50294">
    <property type="entry name" value="WD_REPEATS_REGION"/>
    <property type="match status" value="4"/>
</dbReference>
<evidence type="ECO:0000313" key="12">
    <source>
        <dbReference type="EMBL" id="TKR72317.1"/>
    </source>
</evidence>
<dbReference type="InterPro" id="IPR019775">
    <property type="entry name" value="WD40_repeat_CS"/>
</dbReference>
<dbReference type="GO" id="GO:0005682">
    <property type="term" value="C:U5 snRNP"/>
    <property type="evidence" value="ECO:0007669"/>
    <property type="project" value="UniProtKB-ARBA"/>
</dbReference>
<dbReference type="PANTHER" id="PTHR44006">
    <property type="entry name" value="U5 SMALL NUCLEAR RIBONUCLEOPROTEIN 40 KDA PROTEIN"/>
    <property type="match status" value="1"/>
</dbReference>
<dbReference type="InterPro" id="IPR036322">
    <property type="entry name" value="WD40_repeat_dom_sf"/>
</dbReference>
<proteinExistence type="predicted"/>
<evidence type="ECO:0000256" key="1">
    <source>
        <dbReference type="ARBA" id="ARBA00004123"/>
    </source>
</evidence>
<dbReference type="InterPro" id="IPR015943">
    <property type="entry name" value="WD40/YVTN_repeat-like_dom_sf"/>
</dbReference>
<dbReference type="PRINTS" id="PR00320">
    <property type="entry name" value="GPROTEINBRPT"/>
</dbReference>
<dbReference type="Proteomes" id="UP000298663">
    <property type="component" value="Unassembled WGS sequence"/>
</dbReference>
<feature type="repeat" description="WD" evidence="11">
    <location>
        <begin position="95"/>
        <end position="136"/>
    </location>
</feature>
<dbReference type="OrthoDB" id="1068471at2759"/>
<evidence type="ECO:0000256" key="5">
    <source>
        <dbReference type="ARBA" id="ARBA00023187"/>
    </source>
</evidence>
<organism evidence="12 13">
    <name type="scientific">Steinernema carpocapsae</name>
    <name type="common">Entomopathogenic nematode</name>
    <dbReference type="NCBI Taxonomy" id="34508"/>
    <lineage>
        <taxon>Eukaryota</taxon>
        <taxon>Metazoa</taxon>
        <taxon>Ecdysozoa</taxon>
        <taxon>Nematoda</taxon>
        <taxon>Chromadorea</taxon>
        <taxon>Rhabditida</taxon>
        <taxon>Tylenchina</taxon>
        <taxon>Panagrolaimomorpha</taxon>
        <taxon>Strongyloidoidea</taxon>
        <taxon>Steinernematidae</taxon>
        <taxon>Steinernema</taxon>
    </lineage>
</organism>
<comment type="caution">
    <text evidence="12">The sequence shown here is derived from an EMBL/GenBank/DDBJ whole genome shotgun (WGS) entry which is preliminary data.</text>
</comment>
<evidence type="ECO:0000313" key="13">
    <source>
        <dbReference type="Proteomes" id="UP000298663"/>
    </source>
</evidence>
<feature type="repeat" description="WD" evidence="11">
    <location>
        <begin position="313"/>
        <end position="350"/>
    </location>
</feature>
<dbReference type="GO" id="GO:0000375">
    <property type="term" value="P:RNA splicing, via transesterification reactions"/>
    <property type="evidence" value="ECO:0007669"/>
    <property type="project" value="UniProtKB-ARBA"/>
</dbReference>
<dbReference type="CDD" id="cd00200">
    <property type="entry name" value="WD40"/>
    <property type="match status" value="1"/>
</dbReference>
<sequence>MSQVETFKRPALPLVPVQSHKRARLDNGAVVLAGENQPPPRTSNLFAPIMCLSGHEGELYASRFSSDGQCLASAGFDQKILLWNVFGECENFSTLKGHTGAVMDLHFNTDDSALVTCATDKTVRVWDMETGACQRKFKNHRDIVNSCYPARRGPQLIVSCSDDGQILVHDIRQRNAVLEFKAKFPTTAVTFNDTSDQIVSGGIDNEIIVWDIRRKEAFYLMSGHQDTITGLALSPDGSYVLSNSMDCTVKMWDLRPFCSTDRCLQTFVGHQHNFEKNLLKCAWSPDGRRVSAGSADRYTYVWDVSTRRIVYKLPGHHGSVNAVDFHPTEPILLSAGSDKRIYLGELEPSA</sequence>
<feature type="repeat" description="WD" evidence="11">
    <location>
        <begin position="187"/>
        <end position="220"/>
    </location>
</feature>
<evidence type="ECO:0000256" key="9">
    <source>
        <dbReference type="ARBA" id="ARBA00073554"/>
    </source>
</evidence>
<feature type="repeat" description="WD" evidence="11">
    <location>
        <begin position="52"/>
        <end position="85"/>
    </location>
</feature>
<dbReference type="PROSITE" id="PS50082">
    <property type="entry name" value="WD_REPEATS_2"/>
    <property type="match status" value="6"/>
</dbReference>
<accession>A0A4U5MRK5</accession>
<feature type="repeat" description="WD" evidence="11">
    <location>
        <begin position="221"/>
        <end position="255"/>
    </location>
</feature>
<dbReference type="SMART" id="SM00320">
    <property type="entry name" value="WD40"/>
    <property type="match status" value="7"/>
</dbReference>
<comment type="function">
    <text evidence="7">Required for pre-mRNA splicing as component of the activated spliceosome. Component of the U5 small nuclear ribonucleoprotein (snRNP) complex and the U4/U6-U5 tri-snRNP complex, building blocks of the spliceosome. As a component of the minor spliceosome, involved in the splicing of U12-type introns in pre-mRNAs.</text>
</comment>
<evidence type="ECO:0000256" key="10">
    <source>
        <dbReference type="ARBA" id="ARBA00075772"/>
    </source>
</evidence>
<protein>
    <recommendedName>
        <fullName evidence="9">U5 small nuclear ribonucleoprotein 40 kDa protein</fullName>
    </recommendedName>
    <alternativeName>
        <fullName evidence="10">WD repeat-containing protein 57</fullName>
    </alternativeName>
</protein>
<gene>
    <name evidence="12" type="ORF">L596_019786</name>
</gene>
<dbReference type="InterPro" id="IPR052234">
    <property type="entry name" value="U5_snRNP_Component"/>
</dbReference>
<evidence type="ECO:0000256" key="8">
    <source>
        <dbReference type="ARBA" id="ARBA00064268"/>
    </source>
</evidence>
<dbReference type="GO" id="GO:0071013">
    <property type="term" value="C:catalytic step 2 spliceosome"/>
    <property type="evidence" value="ECO:0007669"/>
    <property type="project" value="TreeGrafter"/>
</dbReference>
<dbReference type="STRING" id="34508.A0A4U5MRK5"/>
<evidence type="ECO:0000256" key="3">
    <source>
        <dbReference type="ARBA" id="ARBA00022664"/>
    </source>
</evidence>
<dbReference type="PROSITE" id="PS00678">
    <property type="entry name" value="WD_REPEATS_1"/>
    <property type="match status" value="4"/>
</dbReference>
<evidence type="ECO:0000256" key="6">
    <source>
        <dbReference type="ARBA" id="ARBA00023242"/>
    </source>
</evidence>
<dbReference type="SUPFAM" id="SSF50978">
    <property type="entry name" value="WD40 repeat-like"/>
    <property type="match status" value="1"/>
</dbReference>
<evidence type="ECO:0000256" key="11">
    <source>
        <dbReference type="PROSITE-ProRule" id="PRU00221"/>
    </source>
</evidence>
<dbReference type="FunFam" id="2.130.10.10:FF:000229">
    <property type="entry name" value="Small nuclear ribonucleoprotein U5 subunit 40"/>
    <property type="match status" value="1"/>
</dbReference>
<feature type="repeat" description="WD" evidence="11">
    <location>
        <begin position="282"/>
        <end position="312"/>
    </location>
</feature>
<keyword evidence="13" id="KW-1185">Reference proteome</keyword>
<name>A0A4U5MRK5_STECR</name>
<comment type="subcellular location">
    <subcellularLocation>
        <location evidence="1">Nucleus</location>
    </subcellularLocation>
</comment>
<keyword evidence="2 11" id="KW-0853">WD repeat</keyword>
<comment type="subunit">
    <text evidence="8">Component of the pre-catalytic and catalytic spliceosome complexes. Component of the postcatalytic spliceosome P complex. Part of the U5 snRNP complex. Interacts with PRPF8. Component of the U4/U6-U5 tri-snRNP complex composed of the U4, U6 and U5 snRNAs and at least PRPF3, PRPF4, PRPF6, PRPF8, PRPF31, SNRNP200, TXNL4A, WDR57, SNRNP40, DDX23, CD2BP2, PPIH, SNU13, EFTUD2, SART1 and USP39. Component of the minor spliceosome, which splices U12-type introns.</text>
</comment>
<dbReference type="InterPro" id="IPR020472">
    <property type="entry name" value="WD40_PAC1"/>
</dbReference>
<reference evidence="12 13" key="1">
    <citation type="journal article" date="2015" name="Genome Biol.">
        <title>Comparative genomics of Steinernema reveals deeply conserved gene regulatory networks.</title>
        <authorList>
            <person name="Dillman A.R."/>
            <person name="Macchietto M."/>
            <person name="Porter C.F."/>
            <person name="Rogers A."/>
            <person name="Williams B."/>
            <person name="Antoshechkin I."/>
            <person name="Lee M.M."/>
            <person name="Goodwin Z."/>
            <person name="Lu X."/>
            <person name="Lewis E.E."/>
            <person name="Goodrich-Blair H."/>
            <person name="Stock S.P."/>
            <person name="Adams B.J."/>
            <person name="Sternberg P.W."/>
            <person name="Mortazavi A."/>
        </authorList>
    </citation>
    <scope>NUCLEOTIDE SEQUENCE [LARGE SCALE GENOMIC DNA]</scope>
    <source>
        <strain evidence="12 13">ALL</strain>
    </source>
</reference>
<dbReference type="PANTHER" id="PTHR44006:SF1">
    <property type="entry name" value="U5 SMALL NUCLEAR RIBONUCLEOPROTEIN 40 KDA PROTEIN"/>
    <property type="match status" value="1"/>
</dbReference>
<keyword evidence="6" id="KW-0539">Nucleus</keyword>
<dbReference type="GO" id="GO:0003723">
    <property type="term" value="F:RNA binding"/>
    <property type="evidence" value="ECO:0007669"/>
    <property type="project" value="TreeGrafter"/>
</dbReference>
<dbReference type="GO" id="GO:0006397">
    <property type="term" value="P:mRNA processing"/>
    <property type="evidence" value="ECO:0007669"/>
    <property type="project" value="UniProtKB-KW"/>
</dbReference>
<keyword evidence="3" id="KW-0507">mRNA processing</keyword>
<keyword evidence="4" id="KW-0677">Repeat</keyword>
<dbReference type="Pfam" id="PF00400">
    <property type="entry name" value="WD40"/>
    <property type="match status" value="7"/>
</dbReference>
<evidence type="ECO:0000256" key="4">
    <source>
        <dbReference type="ARBA" id="ARBA00022737"/>
    </source>
</evidence>
<evidence type="ECO:0000256" key="2">
    <source>
        <dbReference type="ARBA" id="ARBA00022574"/>
    </source>
</evidence>
<dbReference type="Gene3D" id="2.130.10.10">
    <property type="entry name" value="YVTN repeat-like/Quinoprotein amine dehydrogenase"/>
    <property type="match status" value="1"/>
</dbReference>
<dbReference type="InterPro" id="IPR001680">
    <property type="entry name" value="WD40_rpt"/>
</dbReference>
<dbReference type="EMBL" id="AZBU02000006">
    <property type="protein sequence ID" value="TKR72317.1"/>
    <property type="molecule type" value="Genomic_DNA"/>
</dbReference>
<keyword evidence="5" id="KW-0508">mRNA splicing</keyword>